<keyword evidence="12" id="KW-1185">Reference proteome</keyword>
<evidence type="ECO:0000313" key="12">
    <source>
        <dbReference type="Proteomes" id="UP000199496"/>
    </source>
</evidence>
<keyword evidence="5" id="KW-0819">tRNA processing</keyword>
<gene>
    <name evidence="11" type="ORF">SAMN05421693_1323</name>
</gene>
<evidence type="ECO:0000256" key="4">
    <source>
        <dbReference type="ARBA" id="ARBA00022490"/>
    </source>
</evidence>
<dbReference type="Proteomes" id="UP000199496">
    <property type="component" value="Unassembled WGS sequence"/>
</dbReference>
<dbReference type="NCBIfam" id="TIGR00150">
    <property type="entry name" value="T6A_YjeE"/>
    <property type="match status" value="1"/>
</dbReference>
<keyword evidence="8" id="KW-0067">ATP-binding</keyword>
<dbReference type="CDD" id="cd02019">
    <property type="entry name" value="NK"/>
    <property type="match status" value="1"/>
</dbReference>
<dbReference type="EMBL" id="FOFO01000032">
    <property type="protein sequence ID" value="SEQ44434.1"/>
    <property type="molecule type" value="Genomic_DNA"/>
</dbReference>
<evidence type="ECO:0000256" key="8">
    <source>
        <dbReference type="ARBA" id="ARBA00022840"/>
    </source>
</evidence>
<dbReference type="AlphaFoldDB" id="A0A1H9G2V8"/>
<dbReference type="Gene3D" id="3.40.50.300">
    <property type="entry name" value="P-loop containing nucleotide triphosphate hydrolases"/>
    <property type="match status" value="1"/>
</dbReference>
<dbReference type="PANTHER" id="PTHR33540">
    <property type="entry name" value="TRNA THREONYLCARBAMOYLADENOSINE BIOSYNTHESIS PROTEIN TSAE"/>
    <property type="match status" value="1"/>
</dbReference>
<evidence type="ECO:0000256" key="7">
    <source>
        <dbReference type="ARBA" id="ARBA00022741"/>
    </source>
</evidence>
<keyword evidence="7" id="KW-0547">Nucleotide-binding</keyword>
<dbReference type="Pfam" id="PF02367">
    <property type="entry name" value="TsaE"/>
    <property type="match status" value="1"/>
</dbReference>
<evidence type="ECO:0000256" key="9">
    <source>
        <dbReference type="ARBA" id="ARBA00022842"/>
    </source>
</evidence>
<evidence type="ECO:0000256" key="6">
    <source>
        <dbReference type="ARBA" id="ARBA00022723"/>
    </source>
</evidence>
<sequence>MILELADEAATETFGARLAATSPDIGLVFLEGNLGAGKTTLVRGFLRELGHQGPVRSPTYTLVEPYDIAGRRVRHFDLYRLEDPEELEYLGVREDLGGQALNLVEWPRQGHGWLPAPDLCLSLTPATPGRRVHLLATSPAGEQWRRRVLENSP</sequence>
<dbReference type="GO" id="GO:0005524">
    <property type="term" value="F:ATP binding"/>
    <property type="evidence" value="ECO:0007669"/>
    <property type="project" value="UniProtKB-KW"/>
</dbReference>
<dbReference type="SUPFAM" id="SSF52540">
    <property type="entry name" value="P-loop containing nucleoside triphosphate hydrolases"/>
    <property type="match status" value="1"/>
</dbReference>
<name>A0A1H9G2V8_9GAMM</name>
<dbReference type="GO" id="GO:0046872">
    <property type="term" value="F:metal ion binding"/>
    <property type="evidence" value="ECO:0007669"/>
    <property type="project" value="UniProtKB-KW"/>
</dbReference>
<comment type="subcellular location">
    <subcellularLocation>
        <location evidence="1">Cytoplasm</location>
    </subcellularLocation>
</comment>
<proteinExistence type="inferred from homology"/>
<evidence type="ECO:0000313" key="11">
    <source>
        <dbReference type="EMBL" id="SEQ44434.1"/>
    </source>
</evidence>
<evidence type="ECO:0000256" key="5">
    <source>
        <dbReference type="ARBA" id="ARBA00022694"/>
    </source>
</evidence>
<dbReference type="RefSeq" id="WP_090209132.1">
    <property type="nucleotide sequence ID" value="NZ_FOFO01000032.1"/>
</dbReference>
<protein>
    <recommendedName>
        <fullName evidence="3">tRNA threonylcarbamoyladenosine biosynthesis protein TsaE</fullName>
    </recommendedName>
    <alternativeName>
        <fullName evidence="10">t(6)A37 threonylcarbamoyladenosine biosynthesis protein TsaE</fullName>
    </alternativeName>
</protein>
<dbReference type="InterPro" id="IPR003442">
    <property type="entry name" value="T6A_TsaE"/>
</dbReference>
<dbReference type="InterPro" id="IPR027417">
    <property type="entry name" value="P-loop_NTPase"/>
</dbReference>
<evidence type="ECO:0000256" key="2">
    <source>
        <dbReference type="ARBA" id="ARBA00007599"/>
    </source>
</evidence>
<dbReference type="GO" id="GO:0002949">
    <property type="term" value="P:tRNA threonylcarbamoyladenosine modification"/>
    <property type="evidence" value="ECO:0007669"/>
    <property type="project" value="InterPro"/>
</dbReference>
<dbReference type="PANTHER" id="PTHR33540:SF2">
    <property type="entry name" value="TRNA THREONYLCARBAMOYLADENOSINE BIOSYNTHESIS PROTEIN TSAE"/>
    <property type="match status" value="1"/>
</dbReference>
<dbReference type="OrthoDB" id="9800307at2"/>
<evidence type="ECO:0000256" key="3">
    <source>
        <dbReference type="ARBA" id="ARBA00019010"/>
    </source>
</evidence>
<evidence type="ECO:0000256" key="10">
    <source>
        <dbReference type="ARBA" id="ARBA00032441"/>
    </source>
</evidence>
<evidence type="ECO:0000256" key="1">
    <source>
        <dbReference type="ARBA" id="ARBA00004496"/>
    </source>
</evidence>
<accession>A0A1H9G2V8</accession>
<keyword evidence="9" id="KW-0460">Magnesium</keyword>
<reference evidence="11 12" key="1">
    <citation type="submission" date="2016-10" db="EMBL/GenBank/DDBJ databases">
        <authorList>
            <person name="de Groot N.N."/>
        </authorList>
    </citation>
    <scope>NUCLEOTIDE SEQUENCE [LARGE SCALE GENOMIC DNA]</scope>
    <source>
        <strain evidence="11 12">B7-7</strain>
    </source>
</reference>
<organism evidence="11 12">
    <name type="scientific">Ectothiorhodospira magna</name>
    <dbReference type="NCBI Taxonomy" id="867345"/>
    <lineage>
        <taxon>Bacteria</taxon>
        <taxon>Pseudomonadati</taxon>
        <taxon>Pseudomonadota</taxon>
        <taxon>Gammaproteobacteria</taxon>
        <taxon>Chromatiales</taxon>
        <taxon>Ectothiorhodospiraceae</taxon>
        <taxon>Ectothiorhodospira</taxon>
    </lineage>
</organism>
<comment type="similarity">
    <text evidence="2">Belongs to the TsaE family.</text>
</comment>
<dbReference type="GO" id="GO:0005737">
    <property type="term" value="C:cytoplasm"/>
    <property type="evidence" value="ECO:0007669"/>
    <property type="project" value="UniProtKB-SubCell"/>
</dbReference>
<dbReference type="STRING" id="867345.SAMN05421693_1323"/>
<keyword evidence="6" id="KW-0479">Metal-binding</keyword>
<keyword evidence="4" id="KW-0963">Cytoplasm</keyword>